<dbReference type="Proteomes" id="UP001151478">
    <property type="component" value="Unassembled WGS sequence"/>
</dbReference>
<evidence type="ECO:0000256" key="1">
    <source>
        <dbReference type="ARBA" id="ARBA00000085"/>
    </source>
</evidence>
<feature type="modified residue" description="4-aspartylphosphate" evidence="5">
    <location>
        <position position="480"/>
    </location>
</feature>
<dbReference type="EMBL" id="JAOSLC020000004">
    <property type="protein sequence ID" value="MDD7916037.1"/>
    <property type="molecule type" value="Genomic_DNA"/>
</dbReference>
<dbReference type="InterPro" id="IPR005467">
    <property type="entry name" value="His_kinase_dom"/>
</dbReference>
<reference evidence="9" key="1">
    <citation type="submission" date="2023-02" db="EMBL/GenBank/DDBJ databases">
        <title>Polaribacter ponticola sp. nov., isolated from seawater.</title>
        <authorList>
            <person name="Baek J.H."/>
            <person name="Kim J.M."/>
            <person name="Choi D.G."/>
            <person name="Jeon C.O."/>
        </authorList>
    </citation>
    <scope>NUCLEOTIDE SEQUENCE</scope>
    <source>
        <strain evidence="9">MSW5</strain>
    </source>
</reference>
<dbReference type="SMART" id="SM00448">
    <property type="entry name" value="REC"/>
    <property type="match status" value="1"/>
</dbReference>
<dbReference type="SUPFAM" id="SSF47384">
    <property type="entry name" value="Homodimeric domain of signal transducing histidine kinase"/>
    <property type="match status" value="1"/>
</dbReference>
<dbReference type="PROSITE" id="PS50109">
    <property type="entry name" value="HIS_KIN"/>
    <property type="match status" value="1"/>
</dbReference>
<dbReference type="CDD" id="cd16922">
    <property type="entry name" value="HATPase_EvgS-ArcB-TorS-like"/>
    <property type="match status" value="1"/>
</dbReference>
<dbReference type="RefSeq" id="WP_265724317.1">
    <property type="nucleotide sequence ID" value="NZ_JAOSLC020000004.1"/>
</dbReference>
<dbReference type="Gene3D" id="1.10.287.130">
    <property type="match status" value="1"/>
</dbReference>
<dbReference type="SUPFAM" id="SSF52172">
    <property type="entry name" value="CheY-like"/>
    <property type="match status" value="1"/>
</dbReference>
<evidence type="ECO:0000313" key="10">
    <source>
        <dbReference type="Proteomes" id="UP001151478"/>
    </source>
</evidence>
<accession>A0ABT5SFL5</accession>
<dbReference type="PANTHER" id="PTHR45339:SF1">
    <property type="entry name" value="HYBRID SIGNAL TRANSDUCTION HISTIDINE KINASE J"/>
    <property type="match status" value="1"/>
</dbReference>
<keyword evidence="3 5" id="KW-0597">Phosphoprotein</keyword>
<proteinExistence type="predicted"/>
<dbReference type="CDD" id="cd17546">
    <property type="entry name" value="REC_hyHK_CKI1_RcsC-like"/>
    <property type="match status" value="1"/>
</dbReference>
<evidence type="ECO:0000256" key="6">
    <source>
        <dbReference type="SAM" id="Phobius"/>
    </source>
</evidence>
<dbReference type="Pfam" id="PF02518">
    <property type="entry name" value="HATPase_c"/>
    <property type="match status" value="1"/>
</dbReference>
<dbReference type="InterPro" id="IPR036890">
    <property type="entry name" value="HATPase_C_sf"/>
</dbReference>
<dbReference type="PROSITE" id="PS50110">
    <property type="entry name" value="RESPONSE_REGULATORY"/>
    <property type="match status" value="1"/>
</dbReference>
<dbReference type="CDD" id="cd00082">
    <property type="entry name" value="HisKA"/>
    <property type="match status" value="1"/>
</dbReference>
<comment type="catalytic activity">
    <reaction evidence="1">
        <text>ATP + protein L-histidine = ADP + protein N-phospho-L-histidine.</text>
        <dbReference type="EC" id="2.7.13.3"/>
    </reaction>
</comment>
<name>A0ABT5SFL5_9FLAO</name>
<evidence type="ECO:0000313" key="9">
    <source>
        <dbReference type="EMBL" id="MDD7916037.1"/>
    </source>
</evidence>
<feature type="domain" description="Histidine kinase" evidence="7">
    <location>
        <begin position="190"/>
        <end position="410"/>
    </location>
</feature>
<feature type="domain" description="Response regulatory" evidence="8">
    <location>
        <begin position="431"/>
        <end position="545"/>
    </location>
</feature>
<dbReference type="InterPro" id="IPR011006">
    <property type="entry name" value="CheY-like_superfamily"/>
</dbReference>
<dbReference type="SUPFAM" id="SSF55874">
    <property type="entry name" value="ATPase domain of HSP90 chaperone/DNA topoisomerase II/histidine kinase"/>
    <property type="match status" value="1"/>
</dbReference>
<dbReference type="SMART" id="SM00388">
    <property type="entry name" value="HisKA"/>
    <property type="match status" value="1"/>
</dbReference>
<keyword evidence="4" id="KW-0902">Two-component regulatory system</keyword>
<dbReference type="InterPro" id="IPR004358">
    <property type="entry name" value="Sig_transdc_His_kin-like_C"/>
</dbReference>
<evidence type="ECO:0000256" key="4">
    <source>
        <dbReference type="ARBA" id="ARBA00023012"/>
    </source>
</evidence>
<dbReference type="EC" id="2.7.13.3" evidence="2"/>
<evidence type="ECO:0000259" key="8">
    <source>
        <dbReference type="PROSITE" id="PS50110"/>
    </source>
</evidence>
<feature type="transmembrane region" description="Helical" evidence="6">
    <location>
        <begin position="30"/>
        <end position="46"/>
    </location>
</feature>
<keyword evidence="6" id="KW-0472">Membrane</keyword>
<dbReference type="Gene3D" id="3.30.565.10">
    <property type="entry name" value="Histidine kinase-like ATPase, C-terminal domain"/>
    <property type="match status" value="1"/>
</dbReference>
<organism evidence="9 10">
    <name type="scientific">Polaribacter ponticola</name>
    <dbReference type="NCBI Taxonomy" id="2978475"/>
    <lineage>
        <taxon>Bacteria</taxon>
        <taxon>Pseudomonadati</taxon>
        <taxon>Bacteroidota</taxon>
        <taxon>Flavobacteriia</taxon>
        <taxon>Flavobacteriales</taxon>
        <taxon>Flavobacteriaceae</taxon>
    </lineage>
</organism>
<dbReference type="PANTHER" id="PTHR45339">
    <property type="entry name" value="HYBRID SIGNAL TRANSDUCTION HISTIDINE KINASE J"/>
    <property type="match status" value="1"/>
</dbReference>
<comment type="caution">
    <text evidence="9">The sequence shown here is derived from an EMBL/GenBank/DDBJ whole genome shotgun (WGS) entry which is preliminary data.</text>
</comment>
<feature type="transmembrane region" description="Helical" evidence="6">
    <location>
        <begin position="103"/>
        <end position="119"/>
    </location>
</feature>
<dbReference type="InterPro" id="IPR036097">
    <property type="entry name" value="HisK_dim/P_sf"/>
</dbReference>
<keyword evidence="6" id="KW-1133">Transmembrane helix</keyword>
<dbReference type="Pfam" id="PF00072">
    <property type="entry name" value="Response_reg"/>
    <property type="match status" value="1"/>
</dbReference>
<feature type="transmembrane region" description="Helical" evidence="6">
    <location>
        <begin position="79"/>
        <end position="96"/>
    </location>
</feature>
<dbReference type="InterPro" id="IPR003594">
    <property type="entry name" value="HATPase_dom"/>
</dbReference>
<dbReference type="InterPro" id="IPR003661">
    <property type="entry name" value="HisK_dim/P_dom"/>
</dbReference>
<dbReference type="Gene3D" id="3.40.50.2300">
    <property type="match status" value="1"/>
</dbReference>
<feature type="transmembrane region" description="Helical" evidence="6">
    <location>
        <begin position="7"/>
        <end position="24"/>
    </location>
</feature>
<dbReference type="Pfam" id="PF00512">
    <property type="entry name" value="HisKA"/>
    <property type="match status" value="1"/>
</dbReference>
<dbReference type="SMART" id="SM00387">
    <property type="entry name" value="HATPase_c"/>
    <property type="match status" value="1"/>
</dbReference>
<dbReference type="PRINTS" id="PR00344">
    <property type="entry name" value="BCTRLSENSOR"/>
</dbReference>
<evidence type="ECO:0000259" key="7">
    <source>
        <dbReference type="PROSITE" id="PS50109"/>
    </source>
</evidence>
<keyword evidence="6" id="KW-0812">Transmembrane</keyword>
<evidence type="ECO:0000256" key="5">
    <source>
        <dbReference type="PROSITE-ProRule" id="PRU00169"/>
    </source>
</evidence>
<feature type="transmembrane region" description="Helical" evidence="6">
    <location>
        <begin position="53"/>
        <end position="73"/>
    </location>
</feature>
<evidence type="ECO:0000256" key="3">
    <source>
        <dbReference type="ARBA" id="ARBA00022553"/>
    </source>
</evidence>
<protein>
    <recommendedName>
        <fullName evidence="2">histidine kinase</fullName>
        <ecNumber evidence="2">2.7.13.3</ecNumber>
    </recommendedName>
</protein>
<dbReference type="InterPro" id="IPR001789">
    <property type="entry name" value="Sig_transdc_resp-reg_receiver"/>
</dbReference>
<gene>
    <name evidence="9" type="ORF">N5A56_017180</name>
</gene>
<sequence length="549" mass="62145">MIFITSMVCFFVTLISFIIAYIIGKSVINSYIFGSAIIFLITAILSKKGFPKLARFIFLILFNLIIAFMASYLGKEASVEFFFMFSIGLPFAFFSFSREKIKIIIFCLVPVILWFILFLNGFKSFIDYELQKPTQTRNIVYHSSITITLLLVVFQLIYYSYVNAKVNITAHNTKQEAIEASDAKSQFLSTMSHEIRTPLNAVIGLSHILGDNEPRKDQVQNIEALNYSGKILLNLLNNVLDYSKMQSTTIDLDEIPTDLSKAIKQIKKVHEASCLRKGIEMNLEIDEDIPFVWLDIVRFNQVINNLVTNAIKFTEKGSVTLRIKKTGQNENTINLLTEIIDTGIGIPEDKHESIWEAYTQASTTTNRLYGGTGLGLPIVKSIVKSMGSDVKINSVIDKGSSFYFSINLKIASERELNKTTEKRIHHFDGKKILLVEDNQINIMVGKQILEKAKLEVEIAKDGLTAVQMAKENHYDTILMDIQMPVMDGYTASKKIREFNKKVPIIALSASVFMELKDRMIESGMNGFIFKPFDPEDLLNEIEDAINAVK</sequence>
<evidence type="ECO:0000256" key="2">
    <source>
        <dbReference type="ARBA" id="ARBA00012438"/>
    </source>
</evidence>
<keyword evidence="10" id="KW-1185">Reference proteome</keyword>
<feature type="transmembrane region" description="Helical" evidence="6">
    <location>
        <begin position="139"/>
        <end position="159"/>
    </location>
</feature>